<comment type="caution">
    <text evidence="2">The sequence shown here is derived from an EMBL/GenBank/DDBJ whole genome shotgun (WGS) entry which is preliminary data.</text>
</comment>
<feature type="compositionally biased region" description="Basic and acidic residues" evidence="1">
    <location>
        <begin position="11"/>
        <end position="24"/>
    </location>
</feature>
<evidence type="ECO:0000313" key="2">
    <source>
        <dbReference type="EMBL" id="GAG18198.1"/>
    </source>
</evidence>
<organism evidence="2">
    <name type="scientific">marine sediment metagenome</name>
    <dbReference type="NCBI Taxonomy" id="412755"/>
    <lineage>
        <taxon>unclassified sequences</taxon>
        <taxon>metagenomes</taxon>
        <taxon>ecological metagenomes</taxon>
    </lineage>
</organism>
<gene>
    <name evidence="2" type="ORF">S01H1_58260</name>
</gene>
<proteinExistence type="predicted"/>
<dbReference type="AlphaFoldDB" id="X0W0L5"/>
<feature type="non-terminal residue" evidence="2">
    <location>
        <position position="199"/>
    </location>
</feature>
<accession>X0W0L5</accession>
<dbReference type="EMBL" id="BARS01038051">
    <property type="protein sequence ID" value="GAG18198.1"/>
    <property type="molecule type" value="Genomic_DNA"/>
</dbReference>
<sequence>MANKPKNQNTDVKKLEVGKEAESKSYLDEQIEGVKFLRSKFADLHSSPEAVSAVRRKEAKIGEKVPQKPEARIANYLHRFREILDRENEGERQRGIEALKRLMHRYQVIKPEEIPESYFEKQKELVRQRGHGDIEMSDEMRKQLIETIIADQTSTLDTWLNYLTSHDAEAYPDWSKYWSFRSMLGLSTYDKEKKRFSKR</sequence>
<reference evidence="2" key="1">
    <citation type="journal article" date="2014" name="Front. Microbiol.">
        <title>High frequency of phylogenetically diverse reductive dehalogenase-homologous genes in deep subseafloor sedimentary metagenomes.</title>
        <authorList>
            <person name="Kawai M."/>
            <person name="Futagami T."/>
            <person name="Toyoda A."/>
            <person name="Takaki Y."/>
            <person name="Nishi S."/>
            <person name="Hori S."/>
            <person name="Arai W."/>
            <person name="Tsubouchi T."/>
            <person name="Morono Y."/>
            <person name="Uchiyama I."/>
            <person name="Ito T."/>
            <person name="Fujiyama A."/>
            <person name="Inagaki F."/>
            <person name="Takami H."/>
        </authorList>
    </citation>
    <scope>NUCLEOTIDE SEQUENCE</scope>
    <source>
        <strain evidence="2">Expedition CK06-06</strain>
    </source>
</reference>
<feature type="compositionally biased region" description="Polar residues" evidence="1">
    <location>
        <begin position="1"/>
        <end position="10"/>
    </location>
</feature>
<evidence type="ECO:0000256" key="1">
    <source>
        <dbReference type="SAM" id="MobiDB-lite"/>
    </source>
</evidence>
<feature type="region of interest" description="Disordered" evidence="1">
    <location>
        <begin position="1"/>
        <end position="24"/>
    </location>
</feature>
<protein>
    <submittedName>
        <fullName evidence="2">Uncharacterized protein</fullName>
    </submittedName>
</protein>
<name>X0W0L5_9ZZZZ</name>